<dbReference type="PROSITE" id="PS50847">
    <property type="entry name" value="GRAM_POS_ANCHORING"/>
    <property type="match status" value="1"/>
</dbReference>
<feature type="signal peptide" evidence="7">
    <location>
        <begin position="1"/>
        <end position="24"/>
    </location>
</feature>
<keyword evidence="3 7" id="KW-0732">Signal</keyword>
<dbReference type="InterPro" id="IPR019931">
    <property type="entry name" value="LPXTG_anchor"/>
</dbReference>
<evidence type="ECO:0000256" key="3">
    <source>
        <dbReference type="ARBA" id="ARBA00022729"/>
    </source>
</evidence>
<feature type="region of interest" description="Disordered" evidence="5">
    <location>
        <begin position="359"/>
        <end position="399"/>
    </location>
</feature>
<sequence>MKKQLAVATTAALVLTTMGAPALAQDEKITVEGLFYFDRNGNKVHDEGDAVRKNGPGVRIVNADTRETVGEFRTGADGRYRAELPKGPKYEIHNWDLFNYTSTVTGYNTSETLANGDFPLRGNRVFGYSFVDSNGDRVFGPGEQKLPFTNGNISGRAWVTGTTADGQPVNVLAGPTAADGTYSIEDLPINSDLTLHASDWAWRGFLVDPNGADIDPATRTRKLDAFQDGQVRVDLRYFAAKSDPALTGLTLVPAKDTYRSGEKAKAVIEVANKGNFAEKIKFVLDGRNTNVDSVGDNAVRVEGNIMSLKEPLAPGATAKVDVNFTFSWDSPEFVRAFVQRGDQFADADEKNNEVQVDITLDPPVVGQPSTPPSESTTTPAPSSSSTPAPAPAGASTNDGLASTGASPLGFLALGGLLLAAGTGAFFVARRRRS</sequence>
<gene>
    <name evidence="9" type="ORF">C8D88_101535</name>
</gene>
<reference evidence="9 10" key="1">
    <citation type="submission" date="2018-05" db="EMBL/GenBank/DDBJ databases">
        <title>Genomic Encyclopedia of Type Strains, Phase IV (KMG-IV): sequencing the most valuable type-strain genomes for metagenomic binning, comparative biology and taxonomic classification.</title>
        <authorList>
            <person name="Goeker M."/>
        </authorList>
    </citation>
    <scope>NUCLEOTIDE SEQUENCE [LARGE SCALE GENOMIC DNA]</scope>
    <source>
        <strain evidence="9 10">DSM 45480</strain>
    </source>
</reference>
<dbReference type="SUPFAM" id="SSF117074">
    <property type="entry name" value="Hypothetical protein PA1324"/>
    <property type="match status" value="1"/>
</dbReference>
<feature type="compositionally biased region" description="Low complexity" evidence="5">
    <location>
        <begin position="372"/>
        <end position="396"/>
    </location>
</feature>
<dbReference type="RefSeq" id="WP_109629652.1">
    <property type="nucleotide sequence ID" value="NZ_QGHB01000001.1"/>
</dbReference>
<keyword evidence="6" id="KW-0472">Membrane</keyword>
<evidence type="ECO:0000256" key="4">
    <source>
        <dbReference type="ARBA" id="ARBA00023088"/>
    </source>
</evidence>
<keyword evidence="6" id="KW-1133">Transmembrane helix</keyword>
<dbReference type="Proteomes" id="UP000246005">
    <property type="component" value="Unassembled WGS sequence"/>
</dbReference>
<feature type="chain" id="PRO_5016252671" evidence="7">
    <location>
        <begin position="25"/>
        <end position="433"/>
    </location>
</feature>
<protein>
    <submittedName>
        <fullName evidence="9">LPXTG-motif cell wall-anchored protein</fullName>
    </submittedName>
</protein>
<proteinExistence type="predicted"/>
<evidence type="ECO:0000256" key="7">
    <source>
        <dbReference type="SAM" id="SignalP"/>
    </source>
</evidence>
<accession>A0A316IBZ9</accession>
<dbReference type="AlphaFoldDB" id="A0A316IBZ9"/>
<dbReference type="GO" id="GO:0005975">
    <property type="term" value="P:carbohydrate metabolic process"/>
    <property type="evidence" value="ECO:0007669"/>
    <property type="project" value="UniProtKB-ARBA"/>
</dbReference>
<dbReference type="EMBL" id="QGHB01000001">
    <property type="protein sequence ID" value="PWK90519.1"/>
    <property type="molecule type" value="Genomic_DNA"/>
</dbReference>
<feature type="transmembrane region" description="Helical" evidence="6">
    <location>
        <begin position="408"/>
        <end position="428"/>
    </location>
</feature>
<feature type="domain" description="Gram-positive cocci surface proteins LPxTG" evidence="8">
    <location>
        <begin position="400"/>
        <end position="433"/>
    </location>
</feature>
<evidence type="ECO:0000259" key="8">
    <source>
        <dbReference type="PROSITE" id="PS50847"/>
    </source>
</evidence>
<comment type="caution">
    <text evidence="9">The sequence shown here is derived from an EMBL/GenBank/DDBJ whole genome shotgun (WGS) entry which is preliminary data.</text>
</comment>
<evidence type="ECO:0000256" key="1">
    <source>
        <dbReference type="ARBA" id="ARBA00022512"/>
    </source>
</evidence>
<name>A0A316IBZ9_9PSEU</name>
<keyword evidence="6" id="KW-0812">Transmembrane</keyword>
<evidence type="ECO:0000256" key="6">
    <source>
        <dbReference type="SAM" id="Phobius"/>
    </source>
</evidence>
<keyword evidence="1" id="KW-0134">Cell wall</keyword>
<keyword evidence="2" id="KW-0964">Secreted</keyword>
<keyword evidence="4" id="KW-0572">Peptidoglycan-anchor</keyword>
<dbReference type="NCBIfam" id="TIGR01167">
    <property type="entry name" value="LPXTG_anchor"/>
    <property type="match status" value="1"/>
</dbReference>
<evidence type="ECO:0000256" key="2">
    <source>
        <dbReference type="ARBA" id="ARBA00022525"/>
    </source>
</evidence>
<evidence type="ECO:0000313" key="9">
    <source>
        <dbReference type="EMBL" id="PWK90519.1"/>
    </source>
</evidence>
<dbReference type="InterPro" id="IPR013783">
    <property type="entry name" value="Ig-like_fold"/>
</dbReference>
<evidence type="ECO:0000313" key="10">
    <source>
        <dbReference type="Proteomes" id="UP000246005"/>
    </source>
</evidence>
<organism evidence="9 10">
    <name type="scientific">Lentzea atacamensis</name>
    <dbReference type="NCBI Taxonomy" id="531938"/>
    <lineage>
        <taxon>Bacteria</taxon>
        <taxon>Bacillati</taxon>
        <taxon>Actinomycetota</taxon>
        <taxon>Actinomycetes</taxon>
        <taxon>Pseudonocardiales</taxon>
        <taxon>Pseudonocardiaceae</taxon>
        <taxon>Lentzea</taxon>
    </lineage>
</organism>
<evidence type="ECO:0000256" key="5">
    <source>
        <dbReference type="SAM" id="MobiDB-lite"/>
    </source>
</evidence>
<dbReference type="Gene3D" id="2.60.40.10">
    <property type="entry name" value="Immunoglobulins"/>
    <property type="match status" value="1"/>
</dbReference>